<dbReference type="RefSeq" id="WP_180942152.1">
    <property type="nucleotide sequence ID" value="NZ_CP041240.1"/>
</dbReference>
<accession>A0A859QEG2</accession>
<dbReference type="AlphaFoldDB" id="A0A859QEG2"/>
<protein>
    <submittedName>
        <fullName evidence="1">DUF3616 domain-containing protein</fullName>
    </submittedName>
</protein>
<dbReference type="InterPro" id="IPR022060">
    <property type="entry name" value="DUF3616"/>
</dbReference>
<organism evidence="1 2">
    <name type="scientific">Sinorhizobium mexicanum</name>
    <dbReference type="NCBI Taxonomy" id="375549"/>
    <lineage>
        <taxon>Bacteria</taxon>
        <taxon>Pseudomonadati</taxon>
        <taxon>Pseudomonadota</taxon>
        <taxon>Alphaproteobacteria</taxon>
        <taxon>Hyphomicrobiales</taxon>
        <taxon>Rhizobiaceae</taxon>
        <taxon>Sinorhizobium/Ensifer group</taxon>
        <taxon>Sinorhizobium</taxon>
    </lineage>
</organism>
<name>A0A859QEG2_9HYPH</name>
<dbReference type="EMBL" id="CP041240">
    <property type="protein sequence ID" value="QLL64273.1"/>
    <property type="molecule type" value="Genomic_DNA"/>
</dbReference>
<geneLocation type="plasmid" evidence="2">
    <name>pemeittgr7b</name>
</geneLocation>
<dbReference type="KEGG" id="emx:FKV68_22770"/>
<proteinExistence type="predicted"/>
<dbReference type="Pfam" id="PF12275">
    <property type="entry name" value="DUF3616"/>
    <property type="match status" value="1"/>
</dbReference>
<sequence>MIFATRILESNGGAMLEPMGVVREDLKPHLVELSGSSDESINVEGLAVTPDGGLMFGFRNLVGNKAAVVTLKNVDFVLAAENNAPEFGDTAMLDLGGRGIRSIERIGERYLIVAGKPSDAAGVDYALYWWDGKPRSEPSALETQPNLTGLDPEVAMGLQDGAILQIISDDGDRCPDVEEEDPPSNERAFSSVDVRL</sequence>
<gene>
    <name evidence="1" type="ORF">FKV68_22770</name>
</gene>
<reference evidence="1 2" key="1">
    <citation type="submission" date="2019-06" db="EMBL/GenBank/DDBJ databases">
        <title>Complete genome sequence of Ensifer mexicanus ITTG R7 isolated from nodules of Acacia angustissima (Mill.) Kuntze.</title>
        <authorList>
            <person name="Rincon-Rosales R."/>
            <person name="Rogel M.A."/>
            <person name="Guerrero G."/>
            <person name="Rincon-Molina C.I."/>
            <person name="Lopez-Lopez A."/>
            <person name="Martinez-Romero E."/>
        </authorList>
    </citation>
    <scope>NUCLEOTIDE SEQUENCE [LARGE SCALE GENOMIC DNA]</scope>
    <source>
        <strain evidence="1 2">ITTG R7</strain>
        <plasmid evidence="2">pemeittgr7b</plasmid>
    </source>
</reference>
<keyword evidence="2" id="KW-1185">Reference proteome</keyword>
<keyword evidence="1" id="KW-0614">Plasmid</keyword>
<evidence type="ECO:0000313" key="1">
    <source>
        <dbReference type="EMBL" id="QLL64273.1"/>
    </source>
</evidence>
<evidence type="ECO:0000313" key="2">
    <source>
        <dbReference type="Proteomes" id="UP000510721"/>
    </source>
</evidence>
<dbReference type="Proteomes" id="UP000510721">
    <property type="component" value="Plasmid pEmeITTGR7b"/>
</dbReference>